<evidence type="ECO:0000256" key="1">
    <source>
        <dbReference type="SAM" id="MobiDB-lite"/>
    </source>
</evidence>
<dbReference type="AlphaFoldDB" id="A0A5C3MSL5"/>
<feature type="region of interest" description="Disordered" evidence="1">
    <location>
        <begin position="414"/>
        <end position="441"/>
    </location>
</feature>
<dbReference type="SUPFAM" id="SSF50729">
    <property type="entry name" value="PH domain-like"/>
    <property type="match status" value="1"/>
</dbReference>
<feature type="compositionally biased region" description="Basic residues" evidence="1">
    <location>
        <begin position="244"/>
        <end position="254"/>
    </location>
</feature>
<accession>A0A5C3MSL5</accession>
<dbReference type="Proteomes" id="UP000308652">
    <property type="component" value="Unassembled WGS sequence"/>
</dbReference>
<dbReference type="EMBL" id="ML213590">
    <property type="protein sequence ID" value="TFK44331.1"/>
    <property type="molecule type" value="Genomic_DNA"/>
</dbReference>
<organism evidence="2 3">
    <name type="scientific">Crucibulum laeve</name>
    <dbReference type="NCBI Taxonomy" id="68775"/>
    <lineage>
        <taxon>Eukaryota</taxon>
        <taxon>Fungi</taxon>
        <taxon>Dikarya</taxon>
        <taxon>Basidiomycota</taxon>
        <taxon>Agaricomycotina</taxon>
        <taxon>Agaricomycetes</taxon>
        <taxon>Agaricomycetidae</taxon>
        <taxon>Agaricales</taxon>
        <taxon>Agaricineae</taxon>
        <taxon>Nidulariaceae</taxon>
        <taxon>Crucibulum</taxon>
    </lineage>
</organism>
<name>A0A5C3MSL5_9AGAR</name>
<protein>
    <recommendedName>
        <fullName evidence="4">PH domain-containing protein</fullName>
    </recommendedName>
</protein>
<evidence type="ECO:0008006" key="4">
    <source>
        <dbReference type="Google" id="ProtNLM"/>
    </source>
</evidence>
<feature type="region of interest" description="Disordered" evidence="1">
    <location>
        <begin position="235"/>
        <end position="307"/>
    </location>
</feature>
<evidence type="ECO:0000313" key="3">
    <source>
        <dbReference type="Proteomes" id="UP000308652"/>
    </source>
</evidence>
<dbReference type="OrthoDB" id="2261329at2759"/>
<keyword evidence="3" id="KW-1185">Reference proteome</keyword>
<dbReference type="STRING" id="68775.A0A5C3MSL5"/>
<feature type="compositionally biased region" description="Polar residues" evidence="1">
    <location>
        <begin position="431"/>
        <end position="441"/>
    </location>
</feature>
<proteinExistence type="predicted"/>
<gene>
    <name evidence="2" type="ORF">BDQ12DRAFT_708305</name>
</gene>
<evidence type="ECO:0000313" key="2">
    <source>
        <dbReference type="EMBL" id="TFK44331.1"/>
    </source>
</evidence>
<sequence length="551" mass="61116">MAPLKKIDNNAPYRFQSHLTVSKFSLPYKGPSPVHKIHKLLSKVGLREADIDADERDWILPASGGPFCLSRSPNMRPVSFADFQPPQSSSPKKVIAGSLLYLSQSTLQSLADTPSTGGWTTCHAELIDRKLILKWSSPELLWCERKIDLNDCSNIRSFGITQLRGEEANALLMKRPEGQAYLFEVVLSKEIEKFAATSFQEQGVWISAIWETILPTGDGLNRNWDGTVESEYESDVFLDAPTSKSRKVNPRKRPPTPYRHTANKSNTLRSLASWPPASPQSSPPSVLEPRGTSSNLLPEAGSSARPRASEYKILPASKSVPAFVASAPSRNRDITSKDLVRCTISKKQAENVKPKPSIDDARLADSFSSSPPYVKLASARPKIKKIAYIPPVPQVARPPSNDLEFRAEDPLGRLMECSPSDRTGAADRTDQPSQYSSNADNPTLFEVYSNTVHLEDQIGQLENHLMRIEEMLLRIEHKLGTSPKSDFSFGFMTRTNTQEDKQIINQCNESNEVLPNSSAPFSDGSELSNADLCNVLDELDASFNIQNNKKF</sequence>
<reference evidence="2 3" key="1">
    <citation type="journal article" date="2019" name="Nat. Ecol. Evol.">
        <title>Megaphylogeny resolves global patterns of mushroom evolution.</title>
        <authorList>
            <person name="Varga T."/>
            <person name="Krizsan K."/>
            <person name="Foldi C."/>
            <person name="Dima B."/>
            <person name="Sanchez-Garcia M."/>
            <person name="Sanchez-Ramirez S."/>
            <person name="Szollosi G.J."/>
            <person name="Szarkandi J.G."/>
            <person name="Papp V."/>
            <person name="Albert L."/>
            <person name="Andreopoulos W."/>
            <person name="Angelini C."/>
            <person name="Antonin V."/>
            <person name="Barry K.W."/>
            <person name="Bougher N.L."/>
            <person name="Buchanan P."/>
            <person name="Buyck B."/>
            <person name="Bense V."/>
            <person name="Catcheside P."/>
            <person name="Chovatia M."/>
            <person name="Cooper J."/>
            <person name="Damon W."/>
            <person name="Desjardin D."/>
            <person name="Finy P."/>
            <person name="Geml J."/>
            <person name="Haridas S."/>
            <person name="Hughes K."/>
            <person name="Justo A."/>
            <person name="Karasinski D."/>
            <person name="Kautmanova I."/>
            <person name="Kiss B."/>
            <person name="Kocsube S."/>
            <person name="Kotiranta H."/>
            <person name="LaButti K.M."/>
            <person name="Lechner B.E."/>
            <person name="Liimatainen K."/>
            <person name="Lipzen A."/>
            <person name="Lukacs Z."/>
            <person name="Mihaltcheva S."/>
            <person name="Morgado L.N."/>
            <person name="Niskanen T."/>
            <person name="Noordeloos M.E."/>
            <person name="Ohm R.A."/>
            <person name="Ortiz-Santana B."/>
            <person name="Ovrebo C."/>
            <person name="Racz N."/>
            <person name="Riley R."/>
            <person name="Savchenko A."/>
            <person name="Shiryaev A."/>
            <person name="Soop K."/>
            <person name="Spirin V."/>
            <person name="Szebenyi C."/>
            <person name="Tomsovsky M."/>
            <person name="Tulloss R.E."/>
            <person name="Uehling J."/>
            <person name="Grigoriev I.V."/>
            <person name="Vagvolgyi C."/>
            <person name="Papp T."/>
            <person name="Martin F.M."/>
            <person name="Miettinen O."/>
            <person name="Hibbett D.S."/>
            <person name="Nagy L.G."/>
        </authorList>
    </citation>
    <scope>NUCLEOTIDE SEQUENCE [LARGE SCALE GENOMIC DNA]</scope>
    <source>
        <strain evidence="2 3">CBS 166.37</strain>
    </source>
</reference>